<dbReference type="Gene3D" id="3.30.160.60">
    <property type="entry name" value="Classic Zinc Finger"/>
    <property type="match status" value="1"/>
</dbReference>
<dbReference type="PROSITE" id="PS00028">
    <property type="entry name" value="ZINC_FINGER_C2H2_1"/>
    <property type="match status" value="3"/>
</dbReference>
<dbReference type="GO" id="GO:0008270">
    <property type="term" value="F:zinc ion binding"/>
    <property type="evidence" value="ECO:0007669"/>
    <property type="project" value="UniProtKB-UniRule"/>
</dbReference>
<feature type="binding site" evidence="8">
    <location>
        <position position="66"/>
    </location>
    <ligand>
        <name>Zn(2+)</name>
        <dbReference type="ChEBI" id="CHEBI:29105"/>
    </ligand>
</feature>
<dbReference type="SMART" id="SM00868">
    <property type="entry name" value="zf-AD"/>
    <property type="match status" value="1"/>
</dbReference>
<evidence type="ECO:0000256" key="9">
    <source>
        <dbReference type="SAM" id="MobiDB-lite"/>
    </source>
</evidence>
<feature type="domain" description="C2H2-type" evidence="10">
    <location>
        <begin position="214"/>
        <end position="241"/>
    </location>
</feature>
<proteinExistence type="predicted"/>
<evidence type="ECO:0000259" key="11">
    <source>
        <dbReference type="PROSITE" id="PS51915"/>
    </source>
</evidence>
<keyword evidence="6" id="KW-0539">Nucleus</keyword>
<accession>A0A1Q3F642</accession>
<evidence type="ECO:0000259" key="10">
    <source>
        <dbReference type="PROSITE" id="PS50157"/>
    </source>
</evidence>
<name>A0A1Q3F642_CULTA</name>
<evidence type="ECO:0000256" key="6">
    <source>
        <dbReference type="ARBA" id="ARBA00023242"/>
    </source>
</evidence>
<dbReference type="SMART" id="SM00355">
    <property type="entry name" value="ZnF_C2H2"/>
    <property type="match status" value="4"/>
</dbReference>
<feature type="region of interest" description="Disordered" evidence="9">
    <location>
        <begin position="153"/>
        <end position="174"/>
    </location>
</feature>
<dbReference type="InterPro" id="IPR050888">
    <property type="entry name" value="ZnF_C2H2-type_TF"/>
</dbReference>
<evidence type="ECO:0000256" key="5">
    <source>
        <dbReference type="ARBA" id="ARBA00022833"/>
    </source>
</evidence>
<keyword evidence="3" id="KW-0677">Repeat</keyword>
<dbReference type="AlphaFoldDB" id="A0A1Q3F642"/>
<feature type="binding site" evidence="8">
    <location>
        <position position="63"/>
    </location>
    <ligand>
        <name>Zn(2+)</name>
        <dbReference type="ChEBI" id="CHEBI:29105"/>
    </ligand>
</feature>
<dbReference type="InterPro" id="IPR012934">
    <property type="entry name" value="Znf_AD"/>
</dbReference>
<feature type="binding site" evidence="8">
    <location>
        <position position="14"/>
    </location>
    <ligand>
        <name>Zn(2+)</name>
        <dbReference type="ChEBI" id="CHEBI:29105"/>
    </ligand>
</feature>
<dbReference type="InterPro" id="IPR036236">
    <property type="entry name" value="Znf_C2H2_sf"/>
</dbReference>
<dbReference type="InterPro" id="IPR013087">
    <property type="entry name" value="Znf_C2H2_type"/>
</dbReference>
<dbReference type="EMBL" id="GFDL01012019">
    <property type="protein sequence ID" value="JAV23026.1"/>
    <property type="molecule type" value="Transcribed_RNA"/>
</dbReference>
<feature type="binding site" evidence="8">
    <location>
        <position position="17"/>
    </location>
    <ligand>
        <name>Zn(2+)</name>
        <dbReference type="ChEBI" id="CHEBI:29105"/>
    </ligand>
</feature>
<evidence type="ECO:0000256" key="2">
    <source>
        <dbReference type="ARBA" id="ARBA00022723"/>
    </source>
</evidence>
<evidence type="ECO:0000256" key="7">
    <source>
        <dbReference type="PROSITE-ProRule" id="PRU00042"/>
    </source>
</evidence>
<dbReference type="Pfam" id="PF07776">
    <property type="entry name" value="zf-AD"/>
    <property type="match status" value="1"/>
</dbReference>
<feature type="compositionally biased region" description="Pro residues" evidence="9">
    <location>
        <begin position="262"/>
        <end position="276"/>
    </location>
</feature>
<dbReference type="PROSITE" id="PS50157">
    <property type="entry name" value="ZINC_FINGER_C2H2_2"/>
    <property type="match status" value="1"/>
</dbReference>
<keyword evidence="4 7" id="KW-0863">Zinc-finger</keyword>
<dbReference type="Gene3D" id="3.40.1800.20">
    <property type="match status" value="1"/>
</dbReference>
<dbReference type="GO" id="GO:0005634">
    <property type="term" value="C:nucleus"/>
    <property type="evidence" value="ECO:0007669"/>
    <property type="project" value="UniProtKB-SubCell"/>
</dbReference>
<evidence type="ECO:0000256" key="1">
    <source>
        <dbReference type="ARBA" id="ARBA00004123"/>
    </source>
</evidence>
<keyword evidence="2 8" id="KW-0479">Metal-binding</keyword>
<keyword evidence="5 8" id="KW-0862">Zinc</keyword>
<reference evidence="12" key="1">
    <citation type="submission" date="2017-01" db="EMBL/GenBank/DDBJ databases">
        <title>A deep insight into the sialotranscriptome of adult male and female Cluex tarsalis mosquitoes.</title>
        <authorList>
            <person name="Ribeiro J.M."/>
            <person name="Moreira F."/>
            <person name="Bernard K.A."/>
            <person name="Calvo E."/>
        </authorList>
    </citation>
    <scope>NUCLEOTIDE SEQUENCE</scope>
    <source>
        <strain evidence="12">Kern County</strain>
        <tissue evidence="12">Salivary glands</tissue>
    </source>
</reference>
<evidence type="ECO:0000256" key="3">
    <source>
        <dbReference type="ARBA" id="ARBA00022737"/>
    </source>
</evidence>
<comment type="subcellular location">
    <subcellularLocation>
        <location evidence="1">Nucleus</location>
    </subcellularLocation>
</comment>
<dbReference type="SUPFAM" id="SSF57716">
    <property type="entry name" value="Glucocorticoid receptor-like (DNA-binding domain)"/>
    <property type="match status" value="1"/>
</dbReference>
<dbReference type="PANTHER" id="PTHR24406">
    <property type="entry name" value="TRANSCRIPTIONAL REPRESSOR CTCFL-RELATED"/>
    <property type="match status" value="1"/>
</dbReference>
<feature type="region of interest" description="Disordered" evidence="9">
    <location>
        <begin position="255"/>
        <end position="278"/>
    </location>
</feature>
<sequence>MDSEIPSRNPRSYCRLCLSQVNLLTVLGSSDDANQPPMKAVLQKLHHYTKVALLAEDFPCAICGVCKSQLDEFHEFRRNVVRNHNAVKIFRQTFGDEEECVEQEEEEEEKTYVEIIEDSLADIIKEEYGDTAELKEADVYHVNGELRTVVVKPDSDAPAPPQLQVQVSPKKTPPAAPVNILNKSGGHAASLPTAQNYRKRIFNLTPAETVYTVFKCSTCLAVFHSQDNLSIHKRTDHPEVPTTLPNSSAKRLVVKKVEPRKPPASSPPKRPLPKPSVSPQTQKLLFKCVSCSSSFVQEENLKHHQLICKPAALSKLDLSQITIKRTKVQENPPASRIQCDHCTLTYKSRDMLNKHLIEVHQVAPLQQQQPSHFCTLCSLNYSCLEDLQLHNRALHAYRCKICAKDSRRCMHKPAAGGSGSGEREGVKNGNKATNVATYNIHHATTTMKGCRYMRNGPELEWSSTPC</sequence>
<dbReference type="Pfam" id="PF13912">
    <property type="entry name" value="zf-C2H2_6"/>
    <property type="match status" value="1"/>
</dbReference>
<evidence type="ECO:0000256" key="4">
    <source>
        <dbReference type="ARBA" id="ARBA00022771"/>
    </source>
</evidence>
<protein>
    <submittedName>
        <fullName evidence="12">Uncharacterized protein</fullName>
    </submittedName>
</protein>
<evidence type="ECO:0000313" key="12">
    <source>
        <dbReference type="EMBL" id="JAV23026.1"/>
    </source>
</evidence>
<organism evidence="12">
    <name type="scientific">Culex tarsalis</name>
    <name type="common">Encephalitis mosquito</name>
    <dbReference type="NCBI Taxonomy" id="7177"/>
    <lineage>
        <taxon>Eukaryota</taxon>
        <taxon>Metazoa</taxon>
        <taxon>Ecdysozoa</taxon>
        <taxon>Arthropoda</taxon>
        <taxon>Hexapoda</taxon>
        <taxon>Insecta</taxon>
        <taxon>Pterygota</taxon>
        <taxon>Neoptera</taxon>
        <taxon>Endopterygota</taxon>
        <taxon>Diptera</taxon>
        <taxon>Nematocera</taxon>
        <taxon>Culicoidea</taxon>
        <taxon>Culicidae</taxon>
        <taxon>Culicinae</taxon>
        <taxon>Culicini</taxon>
        <taxon>Culex</taxon>
        <taxon>Culex</taxon>
    </lineage>
</organism>
<feature type="domain" description="ZAD" evidence="11">
    <location>
        <begin position="12"/>
        <end position="90"/>
    </location>
</feature>
<dbReference type="PROSITE" id="PS51915">
    <property type="entry name" value="ZAD"/>
    <property type="match status" value="1"/>
</dbReference>
<evidence type="ECO:0000256" key="8">
    <source>
        <dbReference type="PROSITE-ProRule" id="PRU01263"/>
    </source>
</evidence>
<dbReference type="SUPFAM" id="SSF57667">
    <property type="entry name" value="beta-beta-alpha zinc fingers"/>
    <property type="match status" value="1"/>
</dbReference>